<dbReference type="EMBL" id="CM037152">
    <property type="protein sequence ID" value="KAH7833355.1"/>
    <property type="molecule type" value="Genomic_DNA"/>
</dbReference>
<evidence type="ECO:0000313" key="1">
    <source>
        <dbReference type="EMBL" id="KAH7833355.1"/>
    </source>
</evidence>
<reference evidence="1 2" key="1">
    <citation type="journal article" date="2021" name="Hortic Res">
        <title>High-quality reference genome and annotation aids understanding of berry development for evergreen blueberry (Vaccinium darrowii).</title>
        <authorList>
            <person name="Yu J."/>
            <person name="Hulse-Kemp A.M."/>
            <person name="Babiker E."/>
            <person name="Staton M."/>
        </authorList>
    </citation>
    <scope>NUCLEOTIDE SEQUENCE [LARGE SCALE GENOMIC DNA]</scope>
    <source>
        <strain evidence="2">cv. NJ 8807/NJ 8810</strain>
        <tissue evidence="1">Young leaf</tissue>
    </source>
</reference>
<accession>A0ACB7WYL9</accession>
<proteinExistence type="predicted"/>
<sequence length="89" mass="10079">MSAISSFSKEELTKRTTCLTRRKKTLEHRTDGGRQTDRSVDVGVVEVVLEGVEEVGVGELVIGADWTFAEHLECFDVVHVHSHRRVRIF</sequence>
<evidence type="ECO:0000313" key="2">
    <source>
        <dbReference type="Proteomes" id="UP000828048"/>
    </source>
</evidence>
<protein>
    <submittedName>
        <fullName evidence="1">Uncharacterized protein</fullName>
    </submittedName>
</protein>
<name>A0ACB7WYL9_9ERIC</name>
<keyword evidence="2" id="KW-1185">Reference proteome</keyword>
<comment type="caution">
    <text evidence="1">The sequence shown here is derived from an EMBL/GenBank/DDBJ whole genome shotgun (WGS) entry which is preliminary data.</text>
</comment>
<gene>
    <name evidence="1" type="ORF">Vadar_005434</name>
</gene>
<organism evidence="1 2">
    <name type="scientific">Vaccinium darrowii</name>
    <dbReference type="NCBI Taxonomy" id="229202"/>
    <lineage>
        <taxon>Eukaryota</taxon>
        <taxon>Viridiplantae</taxon>
        <taxon>Streptophyta</taxon>
        <taxon>Embryophyta</taxon>
        <taxon>Tracheophyta</taxon>
        <taxon>Spermatophyta</taxon>
        <taxon>Magnoliopsida</taxon>
        <taxon>eudicotyledons</taxon>
        <taxon>Gunneridae</taxon>
        <taxon>Pentapetalae</taxon>
        <taxon>asterids</taxon>
        <taxon>Ericales</taxon>
        <taxon>Ericaceae</taxon>
        <taxon>Vaccinioideae</taxon>
        <taxon>Vaccinieae</taxon>
        <taxon>Vaccinium</taxon>
    </lineage>
</organism>
<dbReference type="Proteomes" id="UP000828048">
    <property type="component" value="Chromosome 2"/>
</dbReference>